<evidence type="ECO:0000259" key="5">
    <source>
        <dbReference type="Pfam" id="PF00496"/>
    </source>
</evidence>
<dbReference type="OrthoDB" id="233597at2157"/>
<evidence type="ECO:0000313" key="7">
    <source>
        <dbReference type="Proteomes" id="UP000679341"/>
    </source>
</evidence>
<dbReference type="PROSITE" id="PS51318">
    <property type="entry name" value="TAT"/>
    <property type="match status" value="1"/>
</dbReference>
<dbReference type="Gene3D" id="3.10.105.10">
    <property type="entry name" value="Dipeptide-binding Protein, Domain 3"/>
    <property type="match status" value="1"/>
</dbReference>
<evidence type="ECO:0000256" key="2">
    <source>
        <dbReference type="ARBA" id="ARBA00022448"/>
    </source>
</evidence>
<dbReference type="InterPro" id="IPR000914">
    <property type="entry name" value="SBP_5_dom"/>
</dbReference>
<organism evidence="6 7">
    <name type="scientific">Halorubrum ruber</name>
    <dbReference type="NCBI Taxonomy" id="2982524"/>
    <lineage>
        <taxon>Archaea</taxon>
        <taxon>Methanobacteriati</taxon>
        <taxon>Methanobacteriota</taxon>
        <taxon>Stenosarchaea group</taxon>
        <taxon>Halobacteria</taxon>
        <taxon>Halobacteriales</taxon>
        <taxon>Haloferacaceae</taxon>
        <taxon>Halorubrum</taxon>
    </lineage>
</organism>
<proteinExistence type="inferred from homology"/>
<evidence type="ECO:0000256" key="4">
    <source>
        <dbReference type="SAM" id="MobiDB-lite"/>
    </source>
</evidence>
<evidence type="ECO:0000313" key="6">
    <source>
        <dbReference type="EMBL" id="QUO48843.1"/>
    </source>
</evidence>
<feature type="compositionally biased region" description="Gly residues" evidence="4">
    <location>
        <begin position="29"/>
        <end position="50"/>
    </location>
</feature>
<dbReference type="EMBL" id="CP073695">
    <property type="protein sequence ID" value="QUO48843.1"/>
    <property type="molecule type" value="Genomic_DNA"/>
</dbReference>
<dbReference type="GeneID" id="64827022"/>
<dbReference type="CDD" id="cd00995">
    <property type="entry name" value="PBP2_NikA_DppA_OppA_like"/>
    <property type="match status" value="1"/>
</dbReference>
<dbReference type="PANTHER" id="PTHR30290:SF9">
    <property type="entry name" value="OLIGOPEPTIDE-BINDING PROTEIN APPA"/>
    <property type="match status" value="1"/>
</dbReference>
<name>A0A8T8LNW5_9EURY</name>
<dbReference type="PANTHER" id="PTHR30290">
    <property type="entry name" value="PERIPLASMIC BINDING COMPONENT OF ABC TRANSPORTER"/>
    <property type="match status" value="1"/>
</dbReference>
<comment type="similarity">
    <text evidence="1">Belongs to the bacterial solute-binding protein 5 family.</text>
</comment>
<dbReference type="SUPFAM" id="SSF53850">
    <property type="entry name" value="Periplasmic binding protein-like II"/>
    <property type="match status" value="1"/>
</dbReference>
<dbReference type="PIRSF" id="PIRSF002741">
    <property type="entry name" value="MppA"/>
    <property type="match status" value="1"/>
</dbReference>
<gene>
    <name evidence="6" type="ORF">J7656_05740</name>
</gene>
<accession>A0A8T8LNW5</accession>
<protein>
    <submittedName>
        <fullName evidence="6">ABC transporter substrate-binding protein</fullName>
    </submittedName>
</protein>
<dbReference type="KEGG" id="hss:J7656_05740"/>
<feature type="domain" description="Solute-binding protein family 5" evidence="5">
    <location>
        <begin position="110"/>
        <end position="469"/>
    </location>
</feature>
<dbReference type="InterPro" id="IPR039424">
    <property type="entry name" value="SBP_5"/>
</dbReference>
<dbReference type="AlphaFoldDB" id="A0A8T8LNW5"/>
<keyword evidence="3" id="KW-0732">Signal</keyword>
<sequence length="557" mass="61851">MSRKLDQSRRRVLRGLATGVTAGAVAGCAGRGSDGDGNGTAGDGTGGNDGNGTDDGADGESEPVSGGELVYSQQVSPIEFDPIVVNDIYSQQVCSQVFEPLYAYDERTDPVPHLASEEPTVERDGTRYVVELRDGPRFQNGDPVTAEDVRYSLLAPVEEETANAPDVEMIDAIEIVDDRTVQIDLQYGYGPFYTLALTRSVVPESVREEDKDAFNLESPVGSGPFEFDDWTEGEFVDLVKWDDYWGDTLPHLDRLRFEPVEESTTRVVSLETGQSDVADGITPQTWETVQSADNMSLQSEPGISYYYIAFNCNEGPTADPQVREAIDYAVSMDQAVSNFIEPAGERNYAPVPLPVADSWDFPTDEWADIGHDRDVDRAAELLSDAGVPEDYNFRIIVPPDDLREQIGISVSNGLDEAGYDAEVRRYDWGTFLDSYTTGNEDDYNMYALGWLGGPDPDSYVYNLFHDGQVGATSGTYYENDDLMADIIEARRASDIDERRELYESIIPTVLEDRVHLPSYSLRVSIGVRDYVEDFVAHPRSQYNPRVLSDYNNVWLDQ</sequence>
<dbReference type="GO" id="GO:0042597">
    <property type="term" value="C:periplasmic space"/>
    <property type="evidence" value="ECO:0007669"/>
    <property type="project" value="UniProtKB-ARBA"/>
</dbReference>
<dbReference type="Pfam" id="PF00496">
    <property type="entry name" value="SBP_bac_5"/>
    <property type="match status" value="1"/>
</dbReference>
<feature type="region of interest" description="Disordered" evidence="4">
    <location>
        <begin position="24"/>
        <end position="65"/>
    </location>
</feature>
<keyword evidence="2" id="KW-0813">Transport</keyword>
<reference evidence="6 7" key="1">
    <citation type="submission" date="2021-03" db="EMBL/GenBank/DDBJ databases">
        <title>Halorubrum sodomense MBLA0099, Whole genome shotgun sequencing.</title>
        <authorList>
            <person name="Seo M.-J."/>
            <person name="Cho E.-S."/>
            <person name="Hwang C.Y."/>
        </authorList>
    </citation>
    <scope>NUCLEOTIDE SEQUENCE [LARGE SCALE GENOMIC DNA]</scope>
    <source>
        <strain evidence="6 7">MBLA0099</strain>
    </source>
</reference>
<dbReference type="InterPro" id="IPR030678">
    <property type="entry name" value="Peptide/Ni-bd"/>
</dbReference>
<dbReference type="GO" id="GO:1904680">
    <property type="term" value="F:peptide transmembrane transporter activity"/>
    <property type="evidence" value="ECO:0007669"/>
    <property type="project" value="TreeGrafter"/>
</dbReference>
<dbReference type="Proteomes" id="UP000679341">
    <property type="component" value="Chromosome"/>
</dbReference>
<keyword evidence="7" id="KW-1185">Reference proteome</keyword>
<evidence type="ECO:0000256" key="3">
    <source>
        <dbReference type="ARBA" id="ARBA00022729"/>
    </source>
</evidence>
<dbReference type="Gene3D" id="3.40.190.10">
    <property type="entry name" value="Periplasmic binding protein-like II"/>
    <property type="match status" value="1"/>
</dbReference>
<evidence type="ECO:0000256" key="1">
    <source>
        <dbReference type="ARBA" id="ARBA00005695"/>
    </source>
</evidence>
<dbReference type="GO" id="GO:0043190">
    <property type="term" value="C:ATP-binding cassette (ABC) transporter complex"/>
    <property type="evidence" value="ECO:0007669"/>
    <property type="project" value="InterPro"/>
</dbReference>
<dbReference type="PROSITE" id="PS51257">
    <property type="entry name" value="PROKAR_LIPOPROTEIN"/>
    <property type="match status" value="1"/>
</dbReference>
<dbReference type="RefSeq" id="WP_211554361.1">
    <property type="nucleotide sequence ID" value="NZ_CP073695.1"/>
</dbReference>
<dbReference type="InterPro" id="IPR006311">
    <property type="entry name" value="TAT_signal"/>
</dbReference>
<dbReference type="GO" id="GO:0015833">
    <property type="term" value="P:peptide transport"/>
    <property type="evidence" value="ECO:0007669"/>
    <property type="project" value="TreeGrafter"/>
</dbReference>